<dbReference type="AlphaFoldDB" id="A0A508X4U6"/>
<reference evidence="2 3" key="1">
    <citation type="submission" date="2019-06" db="EMBL/GenBank/DDBJ databases">
        <authorList>
            <person name="Le Quere A."/>
            <person name="Colella S."/>
        </authorList>
    </citation>
    <scope>NUCLEOTIDE SEQUENCE [LARGE SCALE GENOMIC DNA]</scope>
    <source>
        <strain evidence="2">EmedicaeMD41</strain>
    </source>
</reference>
<dbReference type="Proteomes" id="UP000507954">
    <property type="component" value="Unassembled WGS sequence"/>
</dbReference>
<feature type="region of interest" description="Disordered" evidence="1">
    <location>
        <begin position="25"/>
        <end position="53"/>
    </location>
</feature>
<protein>
    <submittedName>
        <fullName evidence="2">Uncharacterized protein</fullName>
    </submittedName>
</protein>
<organism evidence="2 3">
    <name type="scientific">Sinorhizobium medicae</name>
    <dbReference type="NCBI Taxonomy" id="110321"/>
    <lineage>
        <taxon>Bacteria</taxon>
        <taxon>Pseudomonadati</taxon>
        <taxon>Pseudomonadota</taxon>
        <taxon>Alphaproteobacteria</taxon>
        <taxon>Hyphomicrobiales</taxon>
        <taxon>Rhizobiaceae</taxon>
        <taxon>Sinorhizobium/Ensifer group</taxon>
        <taxon>Sinorhizobium</taxon>
    </lineage>
</organism>
<dbReference type="EMBL" id="CABFNB010000113">
    <property type="protein sequence ID" value="VTZ62935.1"/>
    <property type="molecule type" value="Genomic_DNA"/>
</dbReference>
<sequence length="196" mass="21056">MQVAGKIRTANGDANTVAAFGKRAHHMTADKSGSAENRHQRRKIGQGHEKRTPDANGRIACYIAQAASEVKAIPRASEASFDASPNLASDAFDDHHLGIGGLLSDGRGNLVFRRVVAIDRRLKRGEFNDDVAGANGTFEPLELPAAREEGRAVFLEGGLCRRHIVLVAFGVPYIDPSDPVSFGHCELLVISEMQTG</sequence>
<accession>A0A508X4U6</accession>
<evidence type="ECO:0000256" key="1">
    <source>
        <dbReference type="SAM" id="MobiDB-lite"/>
    </source>
</evidence>
<gene>
    <name evidence="2" type="ORF">EMEDMD4_460014</name>
</gene>
<evidence type="ECO:0000313" key="3">
    <source>
        <dbReference type="Proteomes" id="UP000507954"/>
    </source>
</evidence>
<evidence type="ECO:0000313" key="2">
    <source>
        <dbReference type="EMBL" id="VTZ62935.1"/>
    </source>
</evidence>
<proteinExistence type="predicted"/>
<name>A0A508X4U6_9HYPH</name>